<gene>
    <name evidence="1" type="ORF">Pdw03_6386</name>
</gene>
<evidence type="ECO:0000313" key="2">
    <source>
        <dbReference type="Proteomes" id="UP000595662"/>
    </source>
</evidence>
<proteinExistence type="predicted"/>
<dbReference type="Proteomes" id="UP000595662">
    <property type="component" value="Chromosome 2"/>
</dbReference>
<dbReference type="Pfam" id="PF09351">
    <property type="entry name" value="DUF1993"/>
    <property type="match status" value="1"/>
</dbReference>
<evidence type="ECO:0000313" key="1">
    <source>
        <dbReference type="EMBL" id="QQK42485.1"/>
    </source>
</evidence>
<name>A0A7T7BJV5_PENDI</name>
<dbReference type="KEGG" id="pdp:PDIP_37110"/>
<dbReference type="OMA" id="YDRINRT"/>
<reference evidence="1 2" key="1">
    <citation type="submission" date="2020-08" db="EMBL/GenBank/DDBJ databases">
        <title>The completed genome sequence of the pathogenic ascomycete fungus Penicillium digitatum.</title>
        <authorList>
            <person name="Wang M."/>
        </authorList>
    </citation>
    <scope>NUCLEOTIDE SEQUENCE [LARGE SCALE GENOMIC DNA]</scope>
    <source>
        <strain evidence="1 2">PdW03</strain>
    </source>
</reference>
<dbReference type="InterPro" id="IPR034660">
    <property type="entry name" value="DinB/YfiT-like"/>
</dbReference>
<protein>
    <submittedName>
        <fullName evidence="1">DUF1993 domain-containing protein</fullName>
    </submittedName>
</protein>
<organism evidence="1 2">
    <name type="scientific">Penicillium digitatum</name>
    <name type="common">Green mold</name>
    <dbReference type="NCBI Taxonomy" id="36651"/>
    <lineage>
        <taxon>Eukaryota</taxon>
        <taxon>Fungi</taxon>
        <taxon>Dikarya</taxon>
        <taxon>Ascomycota</taxon>
        <taxon>Pezizomycotina</taxon>
        <taxon>Eurotiomycetes</taxon>
        <taxon>Eurotiomycetidae</taxon>
        <taxon>Eurotiales</taxon>
        <taxon>Aspergillaceae</taxon>
        <taxon>Penicillium</taxon>
    </lineage>
</organism>
<dbReference type="AlphaFoldDB" id="A0A7T7BJV5"/>
<dbReference type="RefSeq" id="XP_014535543.1">
    <property type="nucleotide sequence ID" value="XM_014680057.1"/>
</dbReference>
<dbReference type="SUPFAM" id="SSF109854">
    <property type="entry name" value="DinB/YfiT-like putative metalloenzymes"/>
    <property type="match status" value="1"/>
</dbReference>
<dbReference type="PANTHER" id="PTHR36922">
    <property type="entry name" value="BLL2446 PROTEIN"/>
    <property type="match status" value="1"/>
</dbReference>
<sequence>MKPLSFQVVVTATNIVSKALARAAFVETSTQQEPDGRHKDLCKRLDKTFAELDKVDLARIVIKEGQAFKALIGTIKFDFTLEDYSVRFAIPNLYFLVVTVYEILRVKGVQIGKLDYLEEFVA</sequence>
<dbReference type="EMBL" id="CP060775">
    <property type="protein sequence ID" value="QQK42485.1"/>
    <property type="molecule type" value="Genomic_DNA"/>
</dbReference>
<dbReference type="VEuPathDB" id="FungiDB:PDIP_37110"/>
<accession>A0A7T7BJV5</accession>
<dbReference type="PANTHER" id="PTHR36922:SF1">
    <property type="entry name" value="DUF1993 DOMAIN-CONTAINING PROTEIN"/>
    <property type="match status" value="1"/>
</dbReference>
<dbReference type="GeneID" id="26232029"/>
<dbReference type="Gene3D" id="1.20.120.450">
    <property type="entry name" value="dinb family like domain"/>
    <property type="match status" value="1"/>
</dbReference>
<dbReference type="InterPro" id="IPR018531">
    <property type="entry name" value="DUF1993"/>
</dbReference>